<comment type="caution">
    <text evidence="1">The sequence shown here is derived from an EMBL/GenBank/DDBJ whole genome shotgun (WGS) entry which is preliminary data.</text>
</comment>
<evidence type="ECO:0000313" key="1">
    <source>
        <dbReference type="EMBL" id="CAK7329983.1"/>
    </source>
</evidence>
<accession>A0AAV1RAB8</accession>
<dbReference type="EMBL" id="CAWUPB010000913">
    <property type="protein sequence ID" value="CAK7329983.1"/>
    <property type="molecule type" value="Genomic_DNA"/>
</dbReference>
<proteinExistence type="predicted"/>
<organism evidence="1 2">
    <name type="scientific">Dovyalis caffra</name>
    <dbReference type="NCBI Taxonomy" id="77055"/>
    <lineage>
        <taxon>Eukaryota</taxon>
        <taxon>Viridiplantae</taxon>
        <taxon>Streptophyta</taxon>
        <taxon>Embryophyta</taxon>
        <taxon>Tracheophyta</taxon>
        <taxon>Spermatophyta</taxon>
        <taxon>Magnoliopsida</taxon>
        <taxon>eudicotyledons</taxon>
        <taxon>Gunneridae</taxon>
        <taxon>Pentapetalae</taxon>
        <taxon>rosids</taxon>
        <taxon>fabids</taxon>
        <taxon>Malpighiales</taxon>
        <taxon>Salicaceae</taxon>
        <taxon>Flacourtieae</taxon>
        <taxon>Dovyalis</taxon>
    </lineage>
</organism>
<evidence type="ECO:0000313" key="2">
    <source>
        <dbReference type="Proteomes" id="UP001314170"/>
    </source>
</evidence>
<dbReference type="AlphaFoldDB" id="A0AAV1RAB8"/>
<keyword evidence="2" id="KW-1185">Reference proteome</keyword>
<reference evidence="1 2" key="1">
    <citation type="submission" date="2024-01" db="EMBL/GenBank/DDBJ databases">
        <authorList>
            <person name="Waweru B."/>
        </authorList>
    </citation>
    <scope>NUCLEOTIDE SEQUENCE [LARGE SCALE GENOMIC DNA]</scope>
</reference>
<sequence>MRWWFLRERFSLLERRRRGGLEEGFIKEGLGEVIELVKGNRWIGNGGTGIFQLPVLNHTTGRISREIKRGILAVKWISLTRQAGGHYVRDFDFFVFWALFGGGA</sequence>
<name>A0AAV1RAB8_9ROSI</name>
<gene>
    <name evidence="1" type="ORF">DCAF_LOCUS7714</name>
</gene>
<protein>
    <submittedName>
        <fullName evidence="1">Uncharacterized protein</fullName>
    </submittedName>
</protein>
<dbReference type="Proteomes" id="UP001314170">
    <property type="component" value="Unassembled WGS sequence"/>
</dbReference>